<comment type="caution">
    <text evidence="1">The sequence shown here is derived from an EMBL/GenBank/DDBJ whole genome shotgun (WGS) entry which is preliminary data.</text>
</comment>
<dbReference type="GO" id="GO:0061343">
    <property type="term" value="P:cell adhesion involved in heart morphogenesis"/>
    <property type="evidence" value="ECO:0007669"/>
    <property type="project" value="TreeGrafter"/>
</dbReference>
<sequence length="115" mass="12835">MRRQKCLMPSLPQSLVGRHLVLRTTVLLGWQNGPPGIQEAVRELLSCLDVHKSMGSDGIHPRVMREMADELAKPLSIIYQQSWLNGEVPDDRKLANVMPIHKKGGKKDPGVAIFC</sequence>
<dbReference type="Proteomes" id="UP000269221">
    <property type="component" value="Unassembled WGS sequence"/>
</dbReference>
<protein>
    <recommendedName>
        <fullName evidence="3">Reverse transcriptase domain-containing protein</fullName>
    </recommendedName>
</protein>
<dbReference type="PANTHER" id="PTHR33395">
    <property type="entry name" value="TRANSCRIPTASE, PUTATIVE-RELATED-RELATED"/>
    <property type="match status" value="1"/>
</dbReference>
<gene>
    <name evidence="1" type="ORF">DUI87_18649</name>
</gene>
<organism evidence="1 2">
    <name type="scientific">Hirundo rustica rustica</name>
    <dbReference type="NCBI Taxonomy" id="333673"/>
    <lineage>
        <taxon>Eukaryota</taxon>
        <taxon>Metazoa</taxon>
        <taxon>Chordata</taxon>
        <taxon>Craniata</taxon>
        <taxon>Vertebrata</taxon>
        <taxon>Euteleostomi</taxon>
        <taxon>Archelosauria</taxon>
        <taxon>Archosauria</taxon>
        <taxon>Dinosauria</taxon>
        <taxon>Saurischia</taxon>
        <taxon>Theropoda</taxon>
        <taxon>Coelurosauria</taxon>
        <taxon>Aves</taxon>
        <taxon>Neognathae</taxon>
        <taxon>Neoaves</taxon>
        <taxon>Telluraves</taxon>
        <taxon>Australaves</taxon>
        <taxon>Passeriformes</taxon>
        <taxon>Sylvioidea</taxon>
        <taxon>Hirundinidae</taxon>
        <taxon>Hirundo</taxon>
    </lineage>
</organism>
<evidence type="ECO:0008006" key="3">
    <source>
        <dbReference type="Google" id="ProtNLM"/>
    </source>
</evidence>
<name>A0A3M0JWV5_HIRRU</name>
<accession>A0A3M0JWV5</accession>
<dbReference type="EMBL" id="QRBI01000123">
    <property type="protein sequence ID" value="RMC05456.1"/>
    <property type="molecule type" value="Genomic_DNA"/>
</dbReference>
<dbReference type="PANTHER" id="PTHR33395:SF22">
    <property type="entry name" value="REVERSE TRANSCRIPTASE DOMAIN-CONTAINING PROTEIN"/>
    <property type="match status" value="1"/>
</dbReference>
<evidence type="ECO:0000313" key="2">
    <source>
        <dbReference type="Proteomes" id="UP000269221"/>
    </source>
</evidence>
<dbReference type="AlphaFoldDB" id="A0A3M0JWV5"/>
<dbReference type="OrthoDB" id="416454at2759"/>
<reference evidence="1 2" key="1">
    <citation type="submission" date="2018-07" db="EMBL/GenBank/DDBJ databases">
        <title>A high quality draft genome assembly of the barn swallow (H. rustica rustica).</title>
        <authorList>
            <person name="Formenti G."/>
            <person name="Chiara M."/>
            <person name="Poveda L."/>
            <person name="Francoijs K.-J."/>
            <person name="Bonisoli-Alquati A."/>
            <person name="Canova L."/>
            <person name="Gianfranceschi L."/>
            <person name="Horner D.S."/>
            <person name="Saino N."/>
        </authorList>
    </citation>
    <scope>NUCLEOTIDE SEQUENCE [LARGE SCALE GENOMIC DNA]</scope>
    <source>
        <strain evidence="1">Chelidonia</strain>
        <tissue evidence="1">Blood</tissue>
    </source>
</reference>
<proteinExistence type="predicted"/>
<dbReference type="GO" id="GO:0007508">
    <property type="term" value="P:larval heart development"/>
    <property type="evidence" value="ECO:0007669"/>
    <property type="project" value="TreeGrafter"/>
</dbReference>
<evidence type="ECO:0000313" key="1">
    <source>
        <dbReference type="EMBL" id="RMC05456.1"/>
    </source>
</evidence>
<dbReference type="GO" id="GO:0031012">
    <property type="term" value="C:extracellular matrix"/>
    <property type="evidence" value="ECO:0007669"/>
    <property type="project" value="TreeGrafter"/>
</dbReference>
<keyword evidence="2" id="KW-1185">Reference proteome</keyword>